<evidence type="ECO:0000256" key="2">
    <source>
        <dbReference type="SAM" id="Phobius"/>
    </source>
</evidence>
<comment type="caution">
    <text evidence="3">The sequence shown here is derived from an EMBL/GenBank/DDBJ whole genome shotgun (WGS) entry which is preliminary data.</text>
</comment>
<feature type="compositionally biased region" description="Polar residues" evidence="1">
    <location>
        <begin position="616"/>
        <end position="636"/>
    </location>
</feature>
<reference evidence="3" key="2">
    <citation type="journal article" date="2023" name="Int. J. Mol. Sci.">
        <title>De Novo Assembly and Annotation of 11 Diverse Shrub Willow (Salix) Genomes Reveals Novel Gene Organization in Sex-Linked Regions.</title>
        <authorList>
            <person name="Hyden B."/>
            <person name="Feng K."/>
            <person name="Yates T.B."/>
            <person name="Jawdy S."/>
            <person name="Cereghino C."/>
            <person name="Smart L.B."/>
            <person name="Muchero W."/>
        </authorList>
    </citation>
    <scope>NUCLEOTIDE SEQUENCE</scope>
    <source>
        <tissue evidence="3">Shoot tip</tissue>
    </source>
</reference>
<keyword evidence="4" id="KW-1185">Reference proteome</keyword>
<keyword evidence="2" id="KW-0812">Transmembrane</keyword>
<dbReference type="InterPro" id="IPR019144">
    <property type="entry name" value="Membralin"/>
</dbReference>
<sequence>MDTEQTFIRVQERFSQMLTPKVRAALEYMYLFIAITLFCILVVMHANYVQQPGCSSQLSGVETREAQLVQIKITSAGLWSQNESESNVFIDHDDDHDDVSDDDHVVTSVTDHQVELPIADQGDGVDPFLTAKIWFDWIGSGARKGKLDFKFWKTTDVEHHQQDNTKSSNLPVLDNVPPAAAKMDKLDARSSFPISVKETVKAAVNHFGKKWHRRLSFIWRLAKKILRGFQMLWGITGIHVNLDVPKWLRILYLDRLNSYAVQWLEKKNKAFEPTFLYTMEKGFFLLPEEAKSRHNIRTVNISISARHPCFGNRWQQLLINRLVGYDTILMNSLLTYPGQGYLYNFQTKEFYNLSYAQEPQEGPAKFGDYLVTKCGVLMMSLFVFFTTTMSVSFTLRETQTRMLKFTVQLQHHARHHLPTFQLIFVHVIESLVFVPIMIGILFFLFEFYDDQLLAFMVLILVWLCELFTLISVRTPISMKFFPRFFLLYFLVFHIYFFSYGYGFSYLALSTTAAFMQHLILYFWNRFEVPTLQRFMQNRRSQLQQHPDFHITSSTILASTLHITRLNTRNPGPVNAGMAPGHALRPGPDQAIPANGIGVPGMEQPLENDIRERVDNPMQNPGQADLQQSETNPNSGSMNSFSSLLLWILGGASSEGINSFLSIFRDMRDQGQVYAESPRPENRAAQDAQQ</sequence>
<feature type="transmembrane region" description="Helical" evidence="2">
    <location>
        <begin position="375"/>
        <end position="395"/>
    </location>
</feature>
<reference evidence="3" key="1">
    <citation type="submission" date="2022-10" db="EMBL/GenBank/DDBJ databases">
        <authorList>
            <person name="Hyden B.L."/>
            <person name="Feng K."/>
            <person name="Yates T."/>
            <person name="Jawdy S."/>
            <person name="Smart L.B."/>
            <person name="Muchero W."/>
        </authorList>
    </citation>
    <scope>NUCLEOTIDE SEQUENCE</scope>
    <source>
        <tissue evidence="3">Shoot tip</tissue>
    </source>
</reference>
<gene>
    <name evidence="3" type="ORF">OIU77_023915</name>
</gene>
<keyword evidence="2" id="KW-0472">Membrane</keyword>
<proteinExistence type="predicted"/>
<feature type="region of interest" description="Disordered" evidence="1">
    <location>
        <begin position="612"/>
        <end position="636"/>
    </location>
</feature>
<feature type="transmembrane region" description="Helical" evidence="2">
    <location>
        <begin position="422"/>
        <end position="445"/>
    </location>
</feature>
<evidence type="ECO:0000256" key="1">
    <source>
        <dbReference type="SAM" id="MobiDB-lite"/>
    </source>
</evidence>
<dbReference type="PANTHER" id="PTHR21650">
    <property type="entry name" value="MEMBRALIN/KINETOCHORE PROTEIN NUF2"/>
    <property type="match status" value="1"/>
</dbReference>
<keyword evidence="2" id="KW-1133">Transmembrane helix</keyword>
<feature type="transmembrane region" description="Helical" evidence="2">
    <location>
        <begin position="480"/>
        <end position="497"/>
    </location>
</feature>
<feature type="transmembrane region" description="Helical" evidence="2">
    <location>
        <begin position="28"/>
        <end position="48"/>
    </location>
</feature>
<evidence type="ECO:0000313" key="4">
    <source>
        <dbReference type="Proteomes" id="UP001141253"/>
    </source>
</evidence>
<dbReference type="PANTHER" id="PTHR21650:SF4">
    <property type="entry name" value="MEMBRALIN"/>
    <property type="match status" value="1"/>
</dbReference>
<evidence type="ECO:0000313" key="3">
    <source>
        <dbReference type="EMBL" id="KAJ6394810.1"/>
    </source>
</evidence>
<dbReference type="EMBL" id="JAPFFI010000005">
    <property type="protein sequence ID" value="KAJ6394810.1"/>
    <property type="molecule type" value="Genomic_DNA"/>
</dbReference>
<evidence type="ECO:0008006" key="5">
    <source>
        <dbReference type="Google" id="ProtNLM"/>
    </source>
</evidence>
<accession>A0ABQ9C8M9</accession>
<dbReference type="Proteomes" id="UP001141253">
    <property type="component" value="Chromosome 1"/>
</dbReference>
<dbReference type="Pfam" id="PF09746">
    <property type="entry name" value="Membralin"/>
    <property type="match status" value="2"/>
</dbReference>
<name>A0ABQ9C8M9_9ROSI</name>
<protein>
    <recommendedName>
        <fullName evidence="5">Membralin</fullName>
    </recommendedName>
</protein>
<feature type="transmembrane region" description="Helical" evidence="2">
    <location>
        <begin position="451"/>
        <end position="468"/>
    </location>
</feature>
<organism evidence="3 4">
    <name type="scientific">Salix suchowensis</name>
    <dbReference type="NCBI Taxonomy" id="1278906"/>
    <lineage>
        <taxon>Eukaryota</taxon>
        <taxon>Viridiplantae</taxon>
        <taxon>Streptophyta</taxon>
        <taxon>Embryophyta</taxon>
        <taxon>Tracheophyta</taxon>
        <taxon>Spermatophyta</taxon>
        <taxon>Magnoliopsida</taxon>
        <taxon>eudicotyledons</taxon>
        <taxon>Gunneridae</taxon>
        <taxon>Pentapetalae</taxon>
        <taxon>rosids</taxon>
        <taxon>fabids</taxon>
        <taxon>Malpighiales</taxon>
        <taxon>Salicaceae</taxon>
        <taxon>Saliceae</taxon>
        <taxon>Salix</taxon>
    </lineage>
</organism>